<name>A0A8T2J2N3_9PIPI</name>
<dbReference type="Proteomes" id="UP000812440">
    <property type="component" value="Chromosome 4"/>
</dbReference>
<evidence type="ECO:0000313" key="2">
    <source>
        <dbReference type="Proteomes" id="UP000812440"/>
    </source>
</evidence>
<protein>
    <submittedName>
        <fullName evidence="1">Uncharacterized protein</fullName>
    </submittedName>
</protein>
<keyword evidence="2" id="KW-1185">Reference proteome</keyword>
<sequence>MLAPCTMPAGRRAEHKLVELLLAAGVVVNAFHKEKRPKLTLQFLLNHGACCFCPEAFCKSGCHALLFLVLPPACAVWTFVPRSRLLFLDSIGFLRQLLCLPPPKLFVDVLLIGPDFSQSTEQVSF</sequence>
<proteinExistence type="predicted"/>
<reference evidence="1" key="1">
    <citation type="thesis" date="2020" institute="ProQuest LLC" country="789 East Eisenhower Parkway, Ann Arbor, MI, USA">
        <title>Comparative Genomics and Chromosome Evolution.</title>
        <authorList>
            <person name="Mudd A.B."/>
        </authorList>
    </citation>
    <scope>NUCLEOTIDE SEQUENCE</scope>
    <source>
        <strain evidence="1">Female2</strain>
        <tissue evidence="1">Blood</tissue>
    </source>
</reference>
<comment type="caution">
    <text evidence="1">The sequence shown here is derived from an EMBL/GenBank/DDBJ whole genome shotgun (WGS) entry which is preliminary data.</text>
</comment>
<organism evidence="1 2">
    <name type="scientific">Hymenochirus boettgeri</name>
    <name type="common">Congo dwarf clawed frog</name>
    <dbReference type="NCBI Taxonomy" id="247094"/>
    <lineage>
        <taxon>Eukaryota</taxon>
        <taxon>Metazoa</taxon>
        <taxon>Chordata</taxon>
        <taxon>Craniata</taxon>
        <taxon>Vertebrata</taxon>
        <taxon>Euteleostomi</taxon>
        <taxon>Amphibia</taxon>
        <taxon>Batrachia</taxon>
        <taxon>Anura</taxon>
        <taxon>Pipoidea</taxon>
        <taxon>Pipidae</taxon>
        <taxon>Pipinae</taxon>
        <taxon>Hymenochirus</taxon>
    </lineage>
</organism>
<gene>
    <name evidence="1" type="ORF">GDO86_008363</name>
</gene>
<evidence type="ECO:0000313" key="1">
    <source>
        <dbReference type="EMBL" id="KAG8437618.1"/>
    </source>
</evidence>
<accession>A0A8T2J2N3</accession>
<dbReference type="EMBL" id="JAACNH010000007">
    <property type="protein sequence ID" value="KAG8437618.1"/>
    <property type="molecule type" value="Genomic_DNA"/>
</dbReference>
<dbReference type="AlphaFoldDB" id="A0A8T2J2N3"/>